<keyword evidence="2" id="KW-1185">Reference proteome</keyword>
<accession>A0A8S0S064</accession>
<gene>
    <name evidence="1" type="ORF">OLEA9_A117593</name>
</gene>
<sequence length="180" mass="19451">MVYRPCPGRIRATGGMEPDFQAFQGSLFARSTSHAWEAHLWAVFRHYVLAMSGTLPVAAGMQCSGGVGATAVMQPDFQAFVVVSGTRCVGHVQDVVGMQPDFQVLLGHVKDALGPRQGRNLIFRQCPGRVRVATRMQPDFQALLGNFLDTVCRPCPGCVVRGHGVLAMSGIRPGRDRDVA</sequence>
<evidence type="ECO:0000313" key="1">
    <source>
        <dbReference type="EMBL" id="CAA2984914.1"/>
    </source>
</evidence>
<dbReference type="Proteomes" id="UP000594638">
    <property type="component" value="Unassembled WGS sequence"/>
</dbReference>
<evidence type="ECO:0000313" key="2">
    <source>
        <dbReference type="Proteomes" id="UP000594638"/>
    </source>
</evidence>
<reference evidence="1 2" key="1">
    <citation type="submission" date="2019-12" db="EMBL/GenBank/DDBJ databases">
        <authorList>
            <person name="Alioto T."/>
            <person name="Alioto T."/>
            <person name="Gomez Garrido J."/>
        </authorList>
    </citation>
    <scope>NUCLEOTIDE SEQUENCE [LARGE SCALE GENOMIC DNA]</scope>
</reference>
<proteinExistence type="predicted"/>
<dbReference type="EMBL" id="CACTIH010003782">
    <property type="protein sequence ID" value="CAA2984914.1"/>
    <property type="molecule type" value="Genomic_DNA"/>
</dbReference>
<organism evidence="1 2">
    <name type="scientific">Olea europaea subsp. europaea</name>
    <dbReference type="NCBI Taxonomy" id="158383"/>
    <lineage>
        <taxon>Eukaryota</taxon>
        <taxon>Viridiplantae</taxon>
        <taxon>Streptophyta</taxon>
        <taxon>Embryophyta</taxon>
        <taxon>Tracheophyta</taxon>
        <taxon>Spermatophyta</taxon>
        <taxon>Magnoliopsida</taxon>
        <taxon>eudicotyledons</taxon>
        <taxon>Gunneridae</taxon>
        <taxon>Pentapetalae</taxon>
        <taxon>asterids</taxon>
        <taxon>lamiids</taxon>
        <taxon>Lamiales</taxon>
        <taxon>Oleaceae</taxon>
        <taxon>Oleeae</taxon>
        <taxon>Olea</taxon>
    </lineage>
</organism>
<protein>
    <submittedName>
        <fullName evidence="1">Uncharacterized protein</fullName>
    </submittedName>
</protein>
<dbReference type="AlphaFoldDB" id="A0A8S0S064"/>
<name>A0A8S0S064_OLEEU</name>
<comment type="caution">
    <text evidence="1">The sequence shown here is derived from an EMBL/GenBank/DDBJ whole genome shotgun (WGS) entry which is preliminary data.</text>
</comment>
<dbReference type="Gramene" id="OE9A117593T1">
    <property type="protein sequence ID" value="OE9A117593C1"/>
    <property type="gene ID" value="OE9A117593"/>
</dbReference>